<dbReference type="InterPro" id="IPR029058">
    <property type="entry name" value="AB_hydrolase_fold"/>
</dbReference>
<comment type="catalytic activity">
    <reaction evidence="9">
        <text>a 5'-end NAD(+)-phospho-ribonucleoside in mRNA + H2O = a 5'-end phospho-adenosine-phospho-ribonucleoside in mRNA + beta-nicotinamide D-ribonucleotide + 2 H(+)</text>
        <dbReference type="Rhea" id="RHEA:60876"/>
        <dbReference type="Rhea" id="RHEA-COMP:15698"/>
        <dbReference type="Rhea" id="RHEA-COMP:15719"/>
        <dbReference type="ChEBI" id="CHEBI:14649"/>
        <dbReference type="ChEBI" id="CHEBI:15377"/>
        <dbReference type="ChEBI" id="CHEBI:15378"/>
        <dbReference type="ChEBI" id="CHEBI:144029"/>
        <dbReference type="ChEBI" id="CHEBI:144051"/>
    </reaction>
    <physiologicalReaction direction="left-to-right" evidence="9">
        <dbReference type="Rhea" id="RHEA:60877"/>
    </physiologicalReaction>
</comment>
<evidence type="ECO:0000313" key="11">
    <source>
        <dbReference type="EMBL" id="OZG49304.1"/>
    </source>
</evidence>
<evidence type="ECO:0000256" key="5">
    <source>
        <dbReference type="ARBA" id="ARBA00022723"/>
    </source>
</evidence>
<proteinExistence type="inferred from homology"/>
<dbReference type="PANTHER" id="PTHR42904">
    <property type="entry name" value="NUDIX HYDROLASE, NUDC SUBFAMILY"/>
    <property type="match status" value="1"/>
</dbReference>
<feature type="domain" description="Nudix hydrolase" evidence="10">
    <location>
        <begin position="546"/>
        <end position="676"/>
    </location>
</feature>
<dbReference type="GO" id="GO:0035529">
    <property type="term" value="F:NADH pyrophosphatase activity"/>
    <property type="evidence" value="ECO:0007669"/>
    <property type="project" value="TreeGrafter"/>
</dbReference>
<evidence type="ECO:0000256" key="6">
    <source>
        <dbReference type="ARBA" id="ARBA00022801"/>
    </source>
</evidence>
<keyword evidence="5" id="KW-0479">Metal-binding</keyword>
<evidence type="ECO:0000256" key="7">
    <source>
        <dbReference type="ARBA" id="ARBA00022842"/>
    </source>
</evidence>
<sequence>MRIATTSYRDGGSIPVVLLHAFPIDHRVWDDCAQALIEQADAQGFEPFPIYAPDMPGAGESPVPSMQDTGAVDDDGAYAEAMDNMARAIVDQVLTANGHERAFFVGISMGAYLALAIHRLFPQAVAGLAIVDSKSANDGPEARADRIRIAHECWETHSVASVMHFAQPHEGDSDFKKSDAFINTFTRWINEQTPAGVAWRELMAAGRRDETDQLEALRVPAGLVSGERDPSSNPAMMRTLAPLMRNTHVDFTQIDDAGHFSCFEKPREVAAALLTTYRRVCDEQMRLHPQGDDVDAALAPFTSATADGGASDGGDAAAPTAAASDAAPVFRGSHLISPIAMIQPLARLPLAQDVVDDRTADREKPGFLDEIMADRATQVFLVSHGLVAVPKASRANPRLAMLPADYVADAIAQAHGAVVMFMGTHTVGGQRHHYVAVDISRSMDAAPDARHVSADNDFGTIADDSSAHKLMFAELASKRFDWCDLRDFAPAAPSLDAGLAVRAVSLGAWHASQRFCPCCASPVEPANCGWAQRCTNKADGNRLLFPRIEPAVITMVIDSHDRVLLQHNTAFRGNLYSVCAGFVEAGESLEHAVRRECEEETGVKLADVKYMGSQVWPFPASLMAGFVAYAQSEDVHVDGVEVADARWMSRDDLTAAIARDEVTLPGRAAIARYMLSQWYGKEL</sequence>
<evidence type="ECO:0000256" key="4">
    <source>
        <dbReference type="ARBA" id="ARBA00012381"/>
    </source>
</evidence>
<keyword evidence="12" id="KW-1185">Reference proteome</keyword>
<dbReference type="EMBL" id="MWWQ01000016">
    <property type="protein sequence ID" value="OZG49304.1"/>
    <property type="molecule type" value="Genomic_DNA"/>
</dbReference>
<comment type="cofactor">
    <cofactor evidence="2">
        <name>Zn(2+)</name>
        <dbReference type="ChEBI" id="CHEBI:29105"/>
    </cofactor>
</comment>
<keyword evidence="7" id="KW-0460">Magnesium</keyword>
<gene>
    <name evidence="11" type="ORF">PSSU_1562</name>
</gene>
<protein>
    <recommendedName>
        <fullName evidence="4">NAD(+) diphosphatase</fullName>
        <ecNumber evidence="4">3.6.1.22</ecNumber>
    </recommendedName>
</protein>
<dbReference type="GO" id="GO:0046872">
    <property type="term" value="F:metal ion binding"/>
    <property type="evidence" value="ECO:0007669"/>
    <property type="project" value="UniProtKB-KW"/>
</dbReference>
<dbReference type="Pfam" id="PF00561">
    <property type="entry name" value="Abhydrolase_1"/>
    <property type="match status" value="1"/>
</dbReference>
<comment type="caution">
    <text evidence="11">The sequence shown here is derived from an EMBL/GenBank/DDBJ whole genome shotgun (WGS) entry which is preliminary data.</text>
</comment>
<dbReference type="Gene3D" id="3.40.50.1820">
    <property type="entry name" value="alpha/beta hydrolase"/>
    <property type="match status" value="1"/>
</dbReference>
<dbReference type="InterPro" id="IPR049734">
    <property type="entry name" value="NudC-like_C"/>
</dbReference>
<dbReference type="NCBIfam" id="NF001299">
    <property type="entry name" value="PRK00241.1"/>
    <property type="match status" value="1"/>
</dbReference>
<keyword evidence="6 11" id="KW-0378">Hydrolase</keyword>
<dbReference type="InterPro" id="IPR000086">
    <property type="entry name" value="NUDIX_hydrolase_dom"/>
</dbReference>
<dbReference type="AlphaFoldDB" id="A0A261ER31"/>
<dbReference type="SUPFAM" id="SSF55811">
    <property type="entry name" value="Nudix"/>
    <property type="match status" value="1"/>
</dbReference>
<dbReference type="SUPFAM" id="SSF53474">
    <property type="entry name" value="alpha/beta-Hydrolases"/>
    <property type="match status" value="1"/>
</dbReference>
<comment type="cofactor">
    <cofactor evidence="1">
        <name>Mg(2+)</name>
        <dbReference type="ChEBI" id="CHEBI:18420"/>
    </cofactor>
</comment>
<dbReference type="GO" id="GO:0006742">
    <property type="term" value="P:NADP+ catabolic process"/>
    <property type="evidence" value="ECO:0007669"/>
    <property type="project" value="TreeGrafter"/>
</dbReference>
<dbReference type="GO" id="GO:0019677">
    <property type="term" value="P:NAD+ catabolic process"/>
    <property type="evidence" value="ECO:0007669"/>
    <property type="project" value="TreeGrafter"/>
</dbReference>
<dbReference type="Proteomes" id="UP000216454">
    <property type="component" value="Unassembled WGS sequence"/>
</dbReference>
<dbReference type="Gene3D" id="3.90.79.10">
    <property type="entry name" value="Nucleoside Triphosphate Pyrophosphohydrolase"/>
    <property type="match status" value="1"/>
</dbReference>
<evidence type="ECO:0000313" key="12">
    <source>
        <dbReference type="Proteomes" id="UP000216454"/>
    </source>
</evidence>
<dbReference type="Pfam" id="PF00293">
    <property type="entry name" value="NUDIX"/>
    <property type="match status" value="1"/>
</dbReference>
<accession>A0A261ER31</accession>
<evidence type="ECO:0000256" key="2">
    <source>
        <dbReference type="ARBA" id="ARBA00001947"/>
    </source>
</evidence>
<dbReference type="Gene3D" id="3.90.79.20">
    <property type="match status" value="1"/>
</dbReference>
<reference evidence="11 12" key="1">
    <citation type="journal article" date="2017" name="BMC Genomics">
        <title>Comparative genomic and phylogenomic analyses of the Bifidobacteriaceae family.</title>
        <authorList>
            <person name="Lugli G.A."/>
            <person name="Milani C."/>
            <person name="Turroni F."/>
            <person name="Duranti S."/>
            <person name="Mancabelli L."/>
            <person name="Mangifesta M."/>
            <person name="Ferrario C."/>
            <person name="Modesto M."/>
            <person name="Mattarelli P."/>
            <person name="Jiri K."/>
            <person name="van Sinderen D."/>
            <person name="Ventura M."/>
        </authorList>
    </citation>
    <scope>NUCLEOTIDE SEQUENCE [LARGE SCALE GENOMIC DNA]</scope>
    <source>
        <strain evidence="11 12">DSM 24744</strain>
    </source>
</reference>
<dbReference type="GO" id="GO:0005829">
    <property type="term" value="C:cytosol"/>
    <property type="evidence" value="ECO:0007669"/>
    <property type="project" value="TreeGrafter"/>
</dbReference>
<dbReference type="PROSITE" id="PS51462">
    <property type="entry name" value="NUDIX"/>
    <property type="match status" value="1"/>
</dbReference>
<dbReference type="InterPro" id="IPR000639">
    <property type="entry name" value="Epox_hydrolase-like"/>
</dbReference>
<evidence type="ECO:0000256" key="8">
    <source>
        <dbReference type="ARBA" id="ARBA00023027"/>
    </source>
</evidence>
<evidence type="ECO:0000256" key="9">
    <source>
        <dbReference type="ARBA" id="ARBA00023679"/>
    </source>
</evidence>
<organism evidence="11 12">
    <name type="scientific">Pseudoscardovia suis</name>
    <dbReference type="NCBI Taxonomy" id="987063"/>
    <lineage>
        <taxon>Bacteria</taxon>
        <taxon>Bacillati</taxon>
        <taxon>Actinomycetota</taxon>
        <taxon>Actinomycetes</taxon>
        <taxon>Bifidobacteriales</taxon>
        <taxon>Bifidobacteriaceae</taxon>
        <taxon>Pseudoscardovia</taxon>
    </lineage>
</organism>
<dbReference type="PANTHER" id="PTHR42904:SF6">
    <property type="entry name" value="NAD-CAPPED RNA HYDROLASE NUDT12"/>
    <property type="match status" value="1"/>
</dbReference>
<comment type="similarity">
    <text evidence="3">Belongs to the Nudix hydrolase family. NudC subfamily.</text>
</comment>
<dbReference type="CDD" id="cd03429">
    <property type="entry name" value="NUDIX_NADH_pyrophosphatase_Nudt13"/>
    <property type="match status" value="1"/>
</dbReference>
<name>A0A261ER31_9BIFI</name>
<dbReference type="PRINTS" id="PR00412">
    <property type="entry name" value="EPOXHYDRLASE"/>
</dbReference>
<evidence type="ECO:0000259" key="10">
    <source>
        <dbReference type="PROSITE" id="PS51462"/>
    </source>
</evidence>
<evidence type="ECO:0000256" key="3">
    <source>
        <dbReference type="ARBA" id="ARBA00009595"/>
    </source>
</evidence>
<dbReference type="InterPro" id="IPR015797">
    <property type="entry name" value="NUDIX_hydrolase-like_dom_sf"/>
</dbReference>
<dbReference type="EC" id="3.6.1.22" evidence="4"/>
<dbReference type="InterPro" id="IPR000073">
    <property type="entry name" value="AB_hydrolase_1"/>
</dbReference>
<evidence type="ECO:0000256" key="1">
    <source>
        <dbReference type="ARBA" id="ARBA00001946"/>
    </source>
</evidence>
<dbReference type="InterPro" id="IPR050241">
    <property type="entry name" value="NAD-cap_RNA_hydrolase_NudC"/>
</dbReference>
<keyword evidence="8" id="KW-0520">NAD</keyword>